<dbReference type="SUPFAM" id="SSF53474">
    <property type="entry name" value="alpha/beta-Hydrolases"/>
    <property type="match status" value="1"/>
</dbReference>
<dbReference type="InterPro" id="IPR029058">
    <property type="entry name" value="AB_hydrolase_fold"/>
</dbReference>
<feature type="binding site" evidence="3">
    <location>
        <position position="142"/>
    </location>
    <ligand>
        <name>Zn(2+)</name>
        <dbReference type="ChEBI" id="CHEBI:29105"/>
    </ligand>
</feature>
<feature type="binding site" evidence="3">
    <location>
        <position position="196"/>
    </location>
    <ligand>
        <name>Zn(2+)</name>
        <dbReference type="ChEBI" id="CHEBI:29105"/>
    </ligand>
</feature>
<evidence type="ECO:0000313" key="5">
    <source>
        <dbReference type="EMBL" id="UMM43582.1"/>
    </source>
</evidence>
<gene>
    <name evidence="5" type="ORF">L5515_019036</name>
</gene>
<keyword evidence="3" id="KW-0862">Zinc</keyword>
<dbReference type="InterPro" id="IPR026591">
    <property type="entry name" value="Sirtuin_cat_small_dom_sf"/>
</dbReference>
<dbReference type="InterPro" id="IPR026590">
    <property type="entry name" value="Ssirtuin_cat_dom"/>
</dbReference>
<keyword evidence="6" id="KW-1185">Reference proteome</keyword>
<name>A0AAE9JSM3_CAEBR</name>
<feature type="binding site" evidence="3">
    <location>
        <position position="193"/>
    </location>
    <ligand>
        <name>Zn(2+)</name>
        <dbReference type="ChEBI" id="CHEBI:29105"/>
    </ligand>
</feature>
<dbReference type="InterPro" id="IPR029035">
    <property type="entry name" value="DHS-like_NAD/FAD-binding_dom"/>
</dbReference>
<dbReference type="Pfam" id="PF02146">
    <property type="entry name" value="SIR2"/>
    <property type="match status" value="1"/>
</dbReference>
<evidence type="ECO:0000256" key="2">
    <source>
        <dbReference type="ARBA" id="ARBA00023027"/>
    </source>
</evidence>
<organism evidence="5 6">
    <name type="scientific">Caenorhabditis briggsae</name>
    <dbReference type="NCBI Taxonomy" id="6238"/>
    <lineage>
        <taxon>Eukaryota</taxon>
        <taxon>Metazoa</taxon>
        <taxon>Ecdysozoa</taxon>
        <taxon>Nematoda</taxon>
        <taxon>Chromadorea</taxon>
        <taxon>Rhabditida</taxon>
        <taxon>Rhabditina</taxon>
        <taxon>Rhabditomorpha</taxon>
        <taxon>Rhabditoidea</taxon>
        <taxon>Rhabditidae</taxon>
        <taxon>Peloderinae</taxon>
        <taxon>Caenorhabditis</taxon>
    </lineage>
</organism>
<dbReference type="InterPro" id="IPR002921">
    <property type="entry name" value="Fungal_lipase-type"/>
</dbReference>
<protein>
    <recommendedName>
        <fullName evidence="4">Deacetylase sirtuin-type domain-containing protein</fullName>
    </recommendedName>
</protein>
<evidence type="ECO:0000259" key="4">
    <source>
        <dbReference type="PROSITE" id="PS50305"/>
    </source>
</evidence>
<evidence type="ECO:0000256" key="3">
    <source>
        <dbReference type="PROSITE-ProRule" id="PRU00236"/>
    </source>
</evidence>
<dbReference type="Gene3D" id="3.40.50.1820">
    <property type="entry name" value="alpha/beta hydrolase"/>
    <property type="match status" value="1"/>
</dbReference>
<dbReference type="CDD" id="cd00519">
    <property type="entry name" value="Lipase_3"/>
    <property type="match status" value="1"/>
</dbReference>
<dbReference type="SUPFAM" id="SSF52467">
    <property type="entry name" value="DHS-like NAD/FAD-binding domain"/>
    <property type="match status" value="1"/>
</dbReference>
<dbReference type="Proteomes" id="UP000829354">
    <property type="component" value="Chromosome X"/>
</dbReference>
<dbReference type="PANTHER" id="PTHR45908">
    <property type="entry name" value="PROTEIN CBG11750-RELATED"/>
    <property type="match status" value="1"/>
</dbReference>
<dbReference type="AlphaFoldDB" id="A0AAE9JSM3"/>
<reference evidence="5 6" key="1">
    <citation type="submission" date="2022-04" db="EMBL/GenBank/DDBJ databases">
        <title>Chromosome-level reference genomes for two strains of Caenorhabditis briggsae: an improved platform for comparative genomics.</title>
        <authorList>
            <person name="Stevens L."/>
            <person name="Andersen E."/>
        </authorList>
    </citation>
    <scope>NUCLEOTIDE SEQUENCE [LARGE SCALE GENOMIC DNA]</scope>
    <source>
        <strain evidence="5">VX34</strain>
        <tissue evidence="5">Whole-organism</tissue>
    </source>
</reference>
<proteinExistence type="predicted"/>
<dbReference type="Gene3D" id="3.30.1600.10">
    <property type="entry name" value="SIR2/SIRT2 'Small Domain"/>
    <property type="match status" value="1"/>
</dbReference>
<feature type="binding site" evidence="3">
    <location>
        <position position="145"/>
    </location>
    <ligand>
        <name>Zn(2+)</name>
        <dbReference type="ChEBI" id="CHEBI:29105"/>
    </ligand>
</feature>
<dbReference type="PROSITE" id="PS50305">
    <property type="entry name" value="SIRTUIN"/>
    <property type="match status" value="1"/>
</dbReference>
<sequence length="575" mass="64793">MALQFVPKSSNICEKSLKKFISLVGSVEKLLIVTGAGISTESGIPDYRSKNVGLYARTTQKPLYYHEFMKSIECRQSYWLRHFLSWPTTSQAAPNINHHTLANWESSEQFLWLVTQNIDGLHVKAGSDKVTELHGNWRYVKCTTCGYTETRNAYQEKLAETNPDFQHVRCKEVPNEVTEMPSNIANSFNVPTCPCCGGIMKTDVTFFGETLSTEKLNFAFEKANECGGILTLGSSLAVLPGSRLVHQAHSQNKPIFIVNIGPTCVDHLATMNEVEAEDFLNLAAAAYADSSNITARQSCIDISFPTDEFHVLMVMSAPCDKRGNQCQAFIAISDLTNQVIISFRGTNSGGQLLSEFGDGLEDYIPYTEVDGSNNTVHVGHVNVYFLDAMNQMWEDMVEPTTRNRQNYTYLITGHSLGGAMATLTAFRISFRQFSNKIKVHTFGEPRVGDIVFASYFTDMVPYSFRVVHHSDPIPHLPPLNVDNESAPGMPYHHPREIWYNDDFSSYVLCSDVNGEDWSCSDKLRFWNYGSKGAYRHTHYFNHFVSEYGSMGCKFTSQIRNTFISLFMSIFVLFYV</sequence>
<dbReference type="Pfam" id="PF01764">
    <property type="entry name" value="Lipase_3"/>
    <property type="match status" value="1"/>
</dbReference>
<dbReference type="Gene3D" id="3.40.50.1220">
    <property type="entry name" value="TPP-binding domain"/>
    <property type="match status" value="1"/>
</dbReference>
<dbReference type="EMBL" id="CP092625">
    <property type="protein sequence ID" value="UMM43582.1"/>
    <property type="molecule type" value="Genomic_DNA"/>
</dbReference>
<dbReference type="InterPro" id="IPR003000">
    <property type="entry name" value="Sirtuin"/>
</dbReference>
<keyword evidence="3" id="KW-0479">Metal-binding</keyword>
<dbReference type="PANTHER" id="PTHR45908:SF6">
    <property type="entry name" value="FUNGAL LIPASE-LIKE DOMAIN-CONTAINING PROTEIN"/>
    <property type="match status" value="1"/>
</dbReference>
<accession>A0AAE9JSM3</accession>
<evidence type="ECO:0000256" key="1">
    <source>
        <dbReference type="ARBA" id="ARBA00022679"/>
    </source>
</evidence>
<keyword evidence="1" id="KW-0808">Transferase</keyword>
<dbReference type="GO" id="GO:0016740">
    <property type="term" value="F:transferase activity"/>
    <property type="evidence" value="ECO:0007669"/>
    <property type="project" value="UniProtKB-KW"/>
</dbReference>
<dbReference type="GO" id="GO:0046872">
    <property type="term" value="F:metal ion binding"/>
    <property type="evidence" value="ECO:0007669"/>
    <property type="project" value="UniProtKB-KW"/>
</dbReference>
<feature type="domain" description="Deacetylase sirtuin-type" evidence="4">
    <location>
        <begin position="10"/>
        <end position="277"/>
    </location>
</feature>
<keyword evidence="2" id="KW-0520">NAD</keyword>
<dbReference type="GO" id="GO:0006629">
    <property type="term" value="P:lipid metabolic process"/>
    <property type="evidence" value="ECO:0007669"/>
    <property type="project" value="InterPro"/>
</dbReference>
<feature type="active site" description="Proton acceptor" evidence="3">
    <location>
        <position position="134"/>
    </location>
</feature>
<dbReference type="GO" id="GO:0070403">
    <property type="term" value="F:NAD+ binding"/>
    <property type="evidence" value="ECO:0007669"/>
    <property type="project" value="InterPro"/>
</dbReference>
<evidence type="ECO:0000313" key="6">
    <source>
        <dbReference type="Proteomes" id="UP000829354"/>
    </source>
</evidence>